<feature type="domain" description="DNA helicase Pif1-like 2B" evidence="1">
    <location>
        <begin position="115"/>
        <end position="152"/>
    </location>
</feature>
<dbReference type="Pfam" id="PF21530">
    <property type="entry name" value="Pif1_2B_dom"/>
    <property type="match status" value="1"/>
</dbReference>
<sequence>MSLTMNMRAILSGNVLSEEFAQNLWELGEGRVSLAENNCLDISLISRSFSYLTVFPNFQDHQQNHKATLVPKNITVNTINNKLLDCISGNTQTYKFIDSVPDPAEAVTYPVEFLNSLEPHQLLLKVGAIIILLWNLDQPQLCNGIRLVVEKLMPHIIQVTILTGCFTGVEALILRIPLIPSDIEILFVFKRLQFPVKLSFAMSINKSQE</sequence>
<dbReference type="AlphaFoldDB" id="A0A0L8GW59"/>
<accession>A0A0L8GW59</accession>
<reference evidence="2" key="1">
    <citation type="submission" date="2015-07" db="EMBL/GenBank/DDBJ databases">
        <title>MeaNS - Measles Nucleotide Surveillance Program.</title>
        <authorList>
            <person name="Tran T."/>
            <person name="Druce J."/>
        </authorList>
    </citation>
    <scope>NUCLEOTIDE SEQUENCE</scope>
    <source>
        <strain evidence="2">UCB-OBI-ISO-001</strain>
        <tissue evidence="2">Gonad</tissue>
    </source>
</reference>
<evidence type="ECO:0000259" key="1">
    <source>
        <dbReference type="Pfam" id="PF21530"/>
    </source>
</evidence>
<name>A0A0L8GW59_OCTBM</name>
<dbReference type="PANTHER" id="PTHR10492:SF57">
    <property type="entry name" value="ATP-DEPENDENT DNA HELICASE"/>
    <property type="match status" value="1"/>
</dbReference>
<dbReference type="EMBL" id="KQ420109">
    <property type="protein sequence ID" value="KOF81296.1"/>
    <property type="molecule type" value="Genomic_DNA"/>
</dbReference>
<dbReference type="InterPro" id="IPR027417">
    <property type="entry name" value="P-loop_NTPase"/>
</dbReference>
<dbReference type="InterPro" id="IPR049163">
    <property type="entry name" value="Pif1-like_2B_dom"/>
</dbReference>
<evidence type="ECO:0000313" key="2">
    <source>
        <dbReference type="EMBL" id="KOF81296.1"/>
    </source>
</evidence>
<organism evidence="2">
    <name type="scientific">Octopus bimaculoides</name>
    <name type="common">California two-spotted octopus</name>
    <dbReference type="NCBI Taxonomy" id="37653"/>
    <lineage>
        <taxon>Eukaryota</taxon>
        <taxon>Metazoa</taxon>
        <taxon>Spiralia</taxon>
        <taxon>Lophotrochozoa</taxon>
        <taxon>Mollusca</taxon>
        <taxon>Cephalopoda</taxon>
        <taxon>Coleoidea</taxon>
        <taxon>Octopodiformes</taxon>
        <taxon>Octopoda</taxon>
        <taxon>Incirrata</taxon>
        <taxon>Octopodidae</taxon>
        <taxon>Octopus</taxon>
    </lineage>
</organism>
<dbReference type="SUPFAM" id="SSF52540">
    <property type="entry name" value="P-loop containing nucleoside triphosphate hydrolases"/>
    <property type="match status" value="1"/>
</dbReference>
<gene>
    <name evidence="2" type="ORF">OCBIM_22026758mg</name>
</gene>
<dbReference type="OrthoDB" id="6265497at2759"/>
<proteinExistence type="predicted"/>
<protein>
    <recommendedName>
        <fullName evidence="1">DNA helicase Pif1-like 2B domain-containing protein</fullName>
    </recommendedName>
</protein>
<dbReference type="PANTHER" id="PTHR10492">
    <property type="match status" value="1"/>
</dbReference>